<reference evidence="2" key="2">
    <citation type="submission" date="2023-01" db="EMBL/GenBank/DDBJ databases">
        <title>Draft genome sequence of Devosia yakushimensis strain NBRC 103855.</title>
        <authorList>
            <person name="Sun Q."/>
            <person name="Mori K."/>
        </authorList>
    </citation>
    <scope>NUCLEOTIDE SEQUENCE</scope>
    <source>
        <strain evidence="2">NBRC 103855</strain>
    </source>
</reference>
<protein>
    <submittedName>
        <fullName evidence="2">Uncharacterized protein</fullName>
    </submittedName>
</protein>
<reference evidence="2" key="1">
    <citation type="journal article" date="2014" name="Int. J. Syst. Evol. Microbiol.">
        <title>Complete genome of a new Firmicutes species belonging to the dominant human colonic microbiota ('Ruminococcus bicirculans') reveals two chromosomes and a selective capacity to utilize plant glucans.</title>
        <authorList>
            <consortium name="NISC Comparative Sequencing Program"/>
            <person name="Wegmann U."/>
            <person name="Louis P."/>
            <person name="Goesmann A."/>
            <person name="Henrissat B."/>
            <person name="Duncan S.H."/>
            <person name="Flint H.J."/>
        </authorList>
    </citation>
    <scope>NUCLEOTIDE SEQUENCE</scope>
    <source>
        <strain evidence="2">NBRC 103855</strain>
    </source>
</reference>
<dbReference type="InterPro" id="IPR045590">
    <property type="entry name" value="DUF6463"/>
</dbReference>
<comment type="caution">
    <text evidence="2">The sequence shown here is derived from an EMBL/GenBank/DDBJ whole genome shotgun (WGS) entry which is preliminary data.</text>
</comment>
<organism evidence="2 3">
    <name type="scientific">Devosia yakushimensis</name>
    <dbReference type="NCBI Taxonomy" id="470028"/>
    <lineage>
        <taxon>Bacteria</taxon>
        <taxon>Pseudomonadati</taxon>
        <taxon>Pseudomonadota</taxon>
        <taxon>Alphaproteobacteria</taxon>
        <taxon>Hyphomicrobiales</taxon>
        <taxon>Devosiaceae</taxon>
        <taxon>Devosia</taxon>
    </lineage>
</organism>
<evidence type="ECO:0000313" key="3">
    <source>
        <dbReference type="Proteomes" id="UP001161406"/>
    </source>
</evidence>
<evidence type="ECO:0000313" key="2">
    <source>
        <dbReference type="EMBL" id="GLQ11305.1"/>
    </source>
</evidence>
<sequence length="148" mass="15816">MTALRAYRIAPARWTGAAQLKWAGYTMVGIGILHLVVLGLDVVPLLGDWLRGALWTPAHWQPLASQAPELLIGNAAFHSTIGSFAGPVIVFGFLLLWMERRAIVPPAFLGWGLGVWAAIAALVMEPSGYPLGLIPAVLIVLAARSART</sequence>
<feature type="transmembrane region" description="Helical" evidence="1">
    <location>
        <begin position="75"/>
        <end position="96"/>
    </location>
</feature>
<dbReference type="Proteomes" id="UP001161406">
    <property type="component" value="Unassembled WGS sequence"/>
</dbReference>
<gene>
    <name evidence="2" type="ORF">GCM10007913_32370</name>
</gene>
<feature type="transmembrane region" description="Helical" evidence="1">
    <location>
        <begin position="103"/>
        <end position="123"/>
    </location>
</feature>
<keyword evidence="1" id="KW-0812">Transmembrane</keyword>
<feature type="transmembrane region" description="Helical" evidence="1">
    <location>
        <begin position="129"/>
        <end position="146"/>
    </location>
</feature>
<feature type="transmembrane region" description="Helical" evidence="1">
    <location>
        <begin position="20"/>
        <end position="40"/>
    </location>
</feature>
<accession>A0ABQ5UJH0</accession>
<keyword evidence="3" id="KW-1185">Reference proteome</keyword>
<dbReference type="Pfam" id="PF20064">
    <property type="entry name" value="DUF6463"/>
    <property type="match status" value="1"/>
</dbReference>
<name>A0ABQ5UJH0_9HYPH</name>
<keyword evidence="1" id="KW-0472">Membrane</keyword>
<dbReference type="RefSeq" id="WP_284392599.1">
    <property type="nucleotide sequence ID" value="NZ_BSNG01000001.1"/>
</dbReference>
<keyword evidence="1" id="KW-1133">Transmembrane helix</keyword>
<dbReference type="EMBL" id="BSNG01000001">
    <property type="protein sequence ID" value="GLQ11305.1"/>
    <property type="molecule type" value="Genomic_DNA"/>
</dbReference>
<evidence type="ECO:0000256" key="1">
    <source>
        <dbReference type="SAM" id="Phobius"/>
    </source>
</evidence>
<proteinExistence type="predicted"/>